<evidence type="ECO:0000256" key="6">
    <source>
        <dbReference type="PROSITE-ProRule" id="PRU01248"/>
    </source>
</evidence>
<dbReference type="AlphaFoldDB" id="R7B058"/>
<dbReference type="Pfam" id="PF00589">
    <property type="entry name" value="Phage_integrase"/>
    <property type="match status" value="1"/>
</dbReference>
<evidence type="ECO:0000256" key="2">
    <source>
        <dbReference type="ARBA" id="ARBA00008857"/>
    </source>
</evidence>
<feature type="domain" description="Core-binding (CB)" evidence="8">
    <location>
        <begin position="77"/>
        <end position="166"/>
    </location>
</feature>
<dbReference type="Pfam" id="PF14659">
    <property type="entry name" value="Phage_int_SAM_3"/>
    <property type="match status" value="1"/>
</dbReference>
<comment type="function">
    <text evidence="1">Site-specific tyrosine recombinase, which acts by catalyzing the cutting and rejoining of the recombining DNA molecules.</text>
</comment>
<dbReference type="PANTHER" id="PTHR30349">
    <property type="entry name" value="PHAGE INTEGRASE-RELATED"/>
    <property type="match status" value="1"/>
</dbReference>
<evidence type="ECO:0000259" key="8">
    <source>
        <dbReference type="PROSITE" id="PS51900"/>
    </source>
</evidence>
<reference evidence="9" key="1">
    <citation type="submission" date="2012-11" db="EMBL/GenBank/DDBJ databases">
        <title>Dependencies among metagenomic species, viruses, plasmids and units of genetic variation.</title>
        <authorList>
            <person name="Nielsen H.B."/>
            <person name="Almeida M."/>
            <person name="Juncker A.S."/>
            <person name="Rasmussen S."/>
            <person name="Li J."/>
            <person name="Sunagawa S."/>
            <person name="Plichta D."/>
            <person name="Gautier L."/>
            <person name="Le Chatelier E."/>
            <person name="Peletier E."/>
            <person name="Bonde I."/>
            <person name="Nielsen T."/>
            <person name="Manichanh C."/>
            <person name="Arumugam M."/>
            <person name="Batto J."/>
            <person name="Santos M.B.Q.D."/>
            <person name="Blom N."/>
            <person name="Borruel N."/>
            <person name="Burgdorf K.S."/>
            <person name="Boumezbeur F."/>
            <person name="Casellas F."/>
            <person name="Dore J."/>
            <person name="Guarner F."/>
            <person name="Hansen T."/>
            <person name="Hildebrand F."/>
            <person name="Kaas R.S."/>
            <person name="Kennedy S."/>
            <person name="Kristiansen K."/>
            <person name="Kultima J.R."/>
            <person name="Leonard P."/>
            <person name="Levenez F."/>
            <person name="Lund O."/>
            <person name="Moumen B."/>
            <person name="Le Paslier D."/>
            <person name="Pons N."/>
            <person name="Pedersen O."/>
            <person name="Prifti E."/>
            <person name="Qin J."/>
            <person name="Raes J."/>
            <person name="Tap J."/>
            <person name="Tims S."/>
            <person name="Ussery D.W."/>
            <person name="Yamada T."/>
            <person name="MetaHit consortium"/>
            <person name="Renault P."/>
            <person name="Sicheritz-Ponten T."/>
            <person name="Bork P."/>
            <person name="Wang J."/>
            <person name="Brunak S."/>
            <person name="Ehrlich S.D."/>
        </authorList>
    </citation>
    <scope>NUCLEOTIDE SEQUENCE [LARGE SCALE GENOMIC DNA]</scope>
</reference>
<dbReference type="InterPro" id="IPR002104">
    <property type="entry name" value="Integrase_catalytic"/>
</dbReference>
<keyword evidence="4 6" id="KW-0238">DNA-binding</keyword>
<dbReference type="PROSITE" id="PS51898">
    <property type="entry name" value="TYR_RECOMBINASE"/>
    <property type="match status" value="1"/>
</dbReference>
<dbReference type="GO" id="GO:0006310">
    <property type="term" value="P:DNA recombination"/>
    <property type="evidence" value="ECO:0007669"/>
    <property type="project" value="UniProtKB-KW"/>
</dbReference>
<evidence type="ECO:0000256" key="1">
    <source>
        <dbReference type="ARBA" id="ARBA00003283"/>
    </source>
</evidence>
<dbReference type="Proteomes" id="UP000018141">
    <property type="component" value="Unassembled WGS sequence"/>
</dbReference>
<keyword evidence="5" id="KW-0233">DNA recombination</keyword>
<comment type="caution">
    <text evidence="9">The sequence shown here is derived from an EMBL/GenBank/DDBJ whole genome shotgun (WGS) entry which is preliminary data.</text>
</comment>
<evidence type="ECO:0000259" key="7">
    <source>
        <dbReference type="PROSITE" id="PS51898"/>
    </source>
</evidence>
<name>R7B058_9FIRM</name>
<accession>R7B058</accession>
<protein>
    <submittedName>
        <fullName evidence="9">Integrase family protein</fullName>
    </submittedName>
</protein>
<dbReference type="CDD" id="cd01189">
    <property type="entry name" value="INT_ICEBs1_C_like"/>
    <property type="match status" value="1"/>
</dbReference>
<organism evidence="9 10">
    <name type="scientific">Bacteroides pectinophilus CAG:437</name>
    <dbReference type="NCBI Taxonomy" id="1263051"/>
    <lineage>
        <taxon>Bacteria</taxon>
        <taxon>Bacillati</taxon>
        <taxon>Bacillota</taxon>
        <taxon>Clostridia</taxon>
        <taxon>Eubacteriales</taxon>
    </lineage>
</organism>
<keyword evidence="3" id="KW-0229">DNA integration</keyword>
<feature type="domain" description="Tyr recombinase" evidence="7">
    <location>
        <begin position="190"/>
        <end position="388"/>
    </location>
</feature>
<dbReference type="InterPro" id="IPR044068">
    <property type="entry name" value="CB"/>
</dbReference>
<dbReference type="SUPFAM" id="SSF56349">
    <property type="entry name" value="DNA breaking-rejoining enzymes"/>
    <property type="match status" value="1"/>
</dbReference>
<comment type="similarity">
    <text evidence="2">Belongs to the 'phage' integrase family.</text>
</comment>
<dbReference type="GO" id="GO:0015074">
    <property type="term" value="P:DNA integration"/>
    <property type="evidence" value="ECO:0007669"/>
    <property type="project" value="UniProtKB-KW"/>
</dbReference>
<sequence length="408" mass="47049">MAKTETRKVDTGIVQRGSTYRFTVYMGYDMNGKQIRKTTTFVPPAGLTLKKADKLAKEEYINFCNRCKGLYNLKENMKFSELVEEYFRLYAPNNLKPITAYNYQKHIDYHFMEYFGNKKLKDITTAVISHFFATHKTEIKGEMRTLSPANAKRIYCILQSLFKFAVTQGCIKESPCKNVILPKKNPLEEQKQMYLTAEELPKFLDLFKDYSSFNTIILVLLYTGMRSGECLGLQWEDIDFKQRKIHIRHTLTDVGGKHFLTTPKTATSIRDLYMNDNLVQLLKKHRIEQRKLQMAIGSDFAHPEMVFTSATGNYKDRSSLNTSLKRFLKGTDFEYLTLHKLRHTNATLLLNNGVDLKIVSDHLGHADIQITADTYTAVLNSSKKKTAELMEQILTKQTPNKHQMLGIG</sequence>
<evidence type="ECO:0000256" key="4">
    <source>
        <dbReference type="ARBA" id="ARBA00023125"/>
    </source>
</evidence>
<proteinExistence type="inferred from homology"/>
<evidence type="ECO:0000256" key="5">
    <source>
        <dbReference type="ARBA" id="ARBA00023172"/>
    </source>
</evidence>
<dbReference type="Gene3D" id="1.10.150.130">
    <property type="match status" value="1"/>
</dbReference>
<dbReference type="InterPro" id="IPR010998">
    <property type="entry name" value="Integrase_recombinase_N"/>
</dbReference>
<gene>
    <name evidence="9" type="ORF">BN656_00756</name>
</gene>
<dbReference type="GO" id="GO:0003677">
    <property type="term" value="F:DNA binding"/>
    <property type="evidence" value="ECO:0007669"/>
    <property type="project" value="UniProtKB-UniRule"/>
</dbReference>
<dbReference type="InterPro" id="IPR011010">
    <property type="entry name" value="DNA_brk_join_enz"/>
</dbReference>
<evidence type="ECO:0000313" key="9">
    <source>
        <dbReference type="EMBL" id="CDD56112.1"/>
    </source>
</evidence>
<dbReference type="InterPro" id="IPR004107">
    <property type="entry name" value="Integrase_SAM-like_N"/>
</dbReference>
<dbReference type="InterPro" id="IPR050090">
    <property type="entry name" value="Tyrosine_recombinase_XerCD"/>
</dbReference>
<dbReference type="InterPro" id="IPR013762">
    <property type="entry name" value="Integrase-like_cat_sf"/>
</dbReference>
<dbReference type="Gene3D" id="1.10.443.10">
    <property type="entry name" value="Intergrase catalytic core"/>
    <property type="match status" value="1"/>
</dbReference>
<evidence type="ECO:0000313" key="10">
    <source>
        <dbReference type="Proteomes" id="UP000018141"/>
    </source>
</evidence>
<dbReference type="PROSITE" id="PS51900">
    <property type="entry name" value="CB"/>
    <property type="match status" value="1"/>
</dbReference>
<dbReference type="PANTHER" id="PTHR30349:SF64">
    <property type="entry name" value="PROPHAGE INTEGRASE INTD-RELATED"/>
    <property type="match status" value="1"/>
</dbReference>
<evidence type="ECO:0000256" key="3">
    <source>
        <dbReference type="ARBA" id="ARBA00022908"/>
    </source>
</evidence>
<dbReference type="EMBL" id="CBHH010000026">
    <property type="protein sequence ID" value="CDD56112.1"/>
    <property type="molecule type" value="Genomic_DNA"/>
</dbReference>